<dbReference type="Proteomes" id="UP001164187">
    <property type="component" value="Chromosome"/>
</dbReference>
<accession>A0ABY7JQJ7</accession>
<evidence type="ECO:0000313" key="2">
    <source>
        <dbReference type="Proteomes" id="UP001164187"/>
    </source>
</evidence>
<name>A0ABY7JQJ7_9FIRM</name>
<dbReference type="RefSeq" id="WP_269311471.1">
    <property type="nucleotide sequence ID" value="NZ_CP114052.1"/>
</dbReference>
<sequence>MTIEKINSYIENNNINIDNCDRLNFFGKSALYCNIYNKDLILLSPDFYKKLSSEQLEILAEECGHHATSVGDTFINTDLYYKKLEVSKSEKKAILWATNYIIDEYDLKKYIKQSCSVEELTSYLGITEEFLYEYLYCKRNKIHYLDLGDNKILDLYKLPNLHIMERSEINETT</sequence>
<dbReference type="InterPro" id="IPR001611">
    <property type="entry name" value="Leu-rich_rpt"/>
</dbReference>
<keyword evidence="2" id="KW-1185">Reference proteome</keyword>
<dbReference type="EMBL" id="CP114052">
    <property type="protein sequence ID" value="WAW14774.1"/>
    <property type="molecule type" value="Genomic_DNA"/>
</dbReference>
<dbReference type="PROSITE" id="PS51450">
    <property type="entry name" value="LRR"/>
    <property type="match status" value="1"/>
</dbReference>
<protein>
    <recommendedName>
        <fullName evidence="3">IrrE N-terminal-like domain-containing protein</fullName>
    </recommendedName>
</protein>
<reference evidence="1" key="1">
    <citation type="submission" date="2022-12" db="EMBL/GenBank/DDBJ databases">
        <title>Peptostreptococcus.</title>
        <authorList>
            <person name="Lee S.H."/>
        </authorList>
    </citation>
    <scope>NUCLEOTIDE SEQUENCE</scope>
    <source>
        <strain evidence="1">CBA3647</strain>
    </source>
</reference>
<organism evidence="1 2">
    <name type="scientific">Peptostreptococcus equinus</name>
    <dbReference type="NCBI Taxonomy" id="3003601"/>
    <lineage>
        <taxon>Bacteria</taxon>
        <taxon>Bacillati</taxon>
        <taxon>Bacillota</taxon>
        <taxon>Clostridia</taxon>
        <taxon>Peptostreptococcales</taxon>
        <taxon>Peptostreptococcaceae</taxon>
        <taxon>Peptostreptococcus</taxon>
    </lineage>
</organism>
<proteinExistence type="predicted"/>
<evidence type="ECO:0000313" key="1">
    <source>
        <dbReference type="EMBL" id="WAW14774.1"/>
    </source>
</evidence>
<gene>
    <name evidence="1" type="ORF">O0R46_09340</name>
</gene>
<evidence type="ECO:0008006" key="3">
    <source>
        <dbReference type="Google" id="ProtNLM"/>
    </source>
</evidence>